<dbReference type="Proteomes" id="UP000193467">
    <property type="component" value="Unassembled WGS sequence"/>
</dbReference>
<comment type="caution">
    <text evidence="3">The sequence shown here is derived from an EMBL/GenBank/DDBJ whole genome shotgun (WGS) entry which is preliminary data.</text>
</comment>
<dbReference type="GO" id="GO:1990380">
    <property type="term" value="F:K48-linked deubiquitinase activity"/>
    <property type="evidence" value="ECO:0007669"/>
    <property type="project" value="InterPro"/>
</dbReference>
<accession>A0A1Y2BR15</accession>
<dbReference type="OrthoDB" id="10261212at2759"/>
<proteinExistence type="predicted"/>
<sequence length="355" mass="39011">MGPTIKIVCQNLNGPCSFIALCNVLILRGDIHITPPSRQSVTYSFLSALVGDHLLRSSSPKSPLSLEAALEILPSTRYGLDLNPRFGHIDGFRQSGEAKEEGKQGSGELALFAMSKVPLLHGWVVDPQDEQTWDAVVEKTGDYDAALEKIVEGEVIAGEQVEDGEEDEEKVMKAVEARSLWTAEQEEKVQQAHLIRKFLSASRTQLTYHGLFLLSSHLAPSSLSALFRNSHLSVLFRRPSTPTPSSTPQLGNEGPALFTLVTDESFANEPDVVWESLEDVEGGASEFYDGALSRSSPRGGDWVRRRGEEGLISRERREQERTDAAAPLEGRRPPSLSAVDEVARYEQGEGRSDNE</sequence>
<protein>
    <recommendedName>
        <fullName evidence="2">MINDY deubiquitinase domain-containing protein</fullName>
    </recommendedName>
</protein>
<dbReference type="EMBL" id="MCGR01000167">
    <property type="protein sequence ID" value="ORY37174.1"/>
    <property type="molecule type" value="Genomic_DNA"/>
</dbReference>
<reference evidence="3 4" key="1">
    <citation type="submission" date="2016-07" db="EMBL/GenBank/DDBJ databases">
        <title>Pervasive Adenine N6-methylation of Active Genes in Fungi.</title>
        <authorList>
            <consortium name="DOE Joint Genome Institute"/>
            <person name="Mondo S.J."/>
            <person name="Dannebaum R.O."/>
            <person name="Kuo R.C."/>
            <person name="Labutti K."/>
            <person name="Haridas S."/>
            <person name="Kuo A."/>
            <person name="Salamov A."/>
            <person name="Ahrendt S.R."/>
            <person name="Lipzen A."/>
            <person name="Sullivan W."/>
            <person name="Andreopoulos W.B."/>
            <person name="Clum A."/>
            <person name="Lindquist E."/>
            <person name="Daum C."/>
            <person name="Ramamoorthy G.K."/>
            <person name="Gryganskyi A."/>
            <person name="Culley D."/>
            <person name="Magnuson J.K."/>
            <person name="James T.Y."/>
            <person name="O'Malley M.A."/>
            <person name="Stajich J.E."/>
            <person name="Spatafora J.W."/>
            <person name="Visel A."/>
            <person name="Grigoriev I.V."/>
        </authorList>
    </citation>
    <scope>NUCLEOTIDE SEQUENCE [LARGE SCALE GENOMIC DNA]</scope>
    <source>
        <strain evidence="3 4">62-1032</strain>
    </source>
</reference>
<dbReference type="PANTHER" id="PTHR18063:SF6">
    <property type="entry name" value="UBIQUITIN CARBOXYL-TERMINAL HYDROLASE"/>
    <property type="match status" value="1"/>
</dbReference>
<evidence type="ECO:0000256" key="1">
    <source>
        <dbReference type="SAM" id="MobiDB-lite"/>
    </source>
</evidence>
<evidence type="ECO:0000313" key="3">
    <source>
        <dbReference type="EMBL" id="ORY37174.1"/>
    </source>
</evidence>
<feature type="domain" description="MINDY deubiquitinase" evidence="2">
    <location>
        <begin position="4"/>
        <end position="290"/>
    </location>
</feature>
<dbReference type="InterPro" id="IPR007518">
    <property type="entry name" value="MINDY"/>
</dbReference>
<dbReference type="FunCoup" id="A0A1Y2BR15">
    <property type="interactions" value="15"/>
</dbReference>
<dbReference type="GO" id="GO:0071944">
    <property type="term" value="C:cell periphery"/>
    <property type="evidence" value="ECO:0007669"/>
    <property type="project" value="TreeGrafter"/>
</dbReference>
<dbReference type="GO" id="GO:0005829">
    <property type="term" value="C:cytosol"/>
    <property type="evidence" value="ECO:0007669"/>
    <property type="project" value="TreeGrafter"/>
</dbReference>
<gene>
    <name evidence="3" type="ORF">BCR35DRAFT_273434</name>
</gene>
<keyword evidence="4" id="KW-1185">Reference proteome</keyword>
<evidence type="ECO:0000259" key="2">
    <source>
        <dbReference type="Pfam" id="PF04424"/>
    </source>
</evidence>
<feature type="compositionally biased region" description="Basic and acidic residues" evidence="1">
    <location>
        <begin position="341"/>
        <end position="355"/>
    </location>
</feature>
<organism evidence="3 4">
    <name type="scientific">Leucosporidium creatinivorum</name>
    <dbReference type="NCBI Taxonomy" id="106004"/>
    <lineage>
        <taxon>Eukaryota</taxon>
        <taxon>Fungi</taxon>
        <taxon>Dikarya</taxon>
        <taxon>Basidiomycota</taxon>
        <taxon>Pucciniomycotina</taxon>
        <taxon>Microbotryomycetes</taxon>
        <taxon>Leucosporidiales</taxon>
        <taxon>Leucosporidium</taxon>
    </lineage>
</organism>
<dbReference type="GO" id="GO:0004843">
    <property type="term" value="F:cysteine-type deubiquitinase activity"/>
    <property type="evidence" value="ECO:0007669"/>
    <property type="project" value="InterPro"/>
</dbReference>
<feature type="compositionally biased region" description="Basic and acidic residues" evidence="1">
    <location>
        <begin position="301"/>
        <end position="323"/>
    </location>
</feature>
<name>A0A1Y2BR15_9BASI</name>
<dbReference type="GO" id="GO:0071108">
    <property type="term" value="P:protein K48-linked deubiquitination"/>
    <property type="evidence" value="ECO:0007669"/>
    <property type="project" value="TreeGrafter"/>
</dbReference>
<feature type="region of interest" description="Disordered" evidence="1">
    <location>
        <begin position="291"/>
        <end position="355"/>
    </location>
</feature>
<evidence type="ECO:0000313" key="4">
    <source>
        <dbReference type="Proteomes" id="UP000193467"/>
    </source>
</evidence>
<dbReference type="InParanoid" id="A0A1Y2BR15"/>
<dbReference type="Pfam" id="PF04424">
    <property type="entry name" value="MINDY_DUB"/>
    <property type="match status" value="1"/>
</dbReference>
<dbReference type="AlphaFoldDB" id="A0A1Y2BR15"/>
<dbReference type="STRING" id="106004.A0A1Y2BR15"/>
<dbReference type="InterPro" id="IPR033979">
    <property type="entry name" value="MINDY_domain"/>
</dbReference>
<dbReference type="GO" id="GO:0016807">
    <property type="term" value="F:cysteine-type carboxypeptidase activity"/>
    <property type="evidence" value="ECO:0007669"/>
    <property type="project" value="TreeGrafter"/>
</dbReference>
<dbReference type="PANTHER" id="PTHR18063">
    <property type="entry name" value="NF-E2 INDUCIBLE PROTEIN"/>
    <property type="match status" value="1"/>
</dbReference>